<comment type="caution">
    <text evidence="1">The sequence shown here is derived from an EMBL/GenBank/DDBJ whole genome shotgun (WGS) entry which is preliminary data.</text>
</comment>
<reference evidence="1 2" key="1">
    <citation type="submission" date="2019-05" db="EMBL/GenBank/DDBJ databases">
        <title>Another draft genome of Portunus trituberculatus and its Hox gene families provides insights of decapod evolution.</title>
        <authorList>
            <person name="Jeong J.-H."/>
            <person name="Song I."/>
            <person name="Kim S."/>
            <person name="Choi T."/>
            <person name="Kim D."/>
            <person name="Ryu S."/>
            <person name="Kim W."/>
        </authorList>
    </citation>
    <scope>NUCLEOTIDE SEQUENCE [LARGE SCALE GENOMIC DNA]</scope>
    <source>
        <tissue evidence="1">Muscle</tissue>
    </source>
</reference>
<proteinExistence type="predicted"/>
<organism evidence="1 2">
    <name type="scientific">Portunus trituberculatus</name>
    <name type="common">Swimming crab</name>
    <name type="synonym">Neptunus trituberculatus</name>
    <dbReference type="NCBI Taxonomy" id="210409"/>
    <lineage>
        <taxon>Eukaryota</taxon>
        <taxon>Metazoa</taxon>
        <taxon>Ecdysozoa</taxon>
        <taxon>Arthropoda</taxon>
        <taxon>Crustacea</taxon>
        <taxon>Multicrustacea</taxon>
        <taxon>Malacostraca</taxon>
        <taxon>Eumalacostraca</taxon>
        <taxon>Eucarida</taxon>
        <taxon>Decapoda</taxon>
        <taxon>Pleocyemata</taxon>
        <taxon>Brachyura</taxon>
        <taxon>Eubrachyura</taxon>
        <taxon>Portunoidea</taxon>
        <taxon>Portunidae</taxon>
        <taxon>Portuninae</taxon>
        <taxon>Portunus</taxon>
    </lineage>
</organism>
<keyword evidence="2" id="KW-1185">Reference proteome</keyword>
<dbReference type="Proteomes" id="UP000324222">
    <property type="component" value="Unassembled WGS sequence"/>
</dbReference>
<dbReference type="AlphaFoldDB" id="A0A5B7DTJ4"/>
<sequence length="62" mass="6927">MTVNNIKSHEIGQTNMCYVDLGTKVYESEAELVMACRQQRRGTCGECDAGNRSVRQGKETKT</sequence>
<protein>
    <submittedName>
        <fullName evidence="1">Uncharacterized protein</fullName>
    </submittedName>
</protein>
<name>A0A5B7DTJ4_PORTR</name>
<evidence type="ECO:0000313" key="1">
    <source>
        <dbReference type="EMBL" id="MPC24387.1"/>
    </source>
</evidence>
<gene>
    <name evidence="1" type="ORF">E2C01_017468</name>
</gene>
<accession>A0A5B7DTJ4</accession>
<evidence type="ECO:0000313" key="2">
    <source>
        <dbReference type="Proteomes" id="UP000324222"/>
    </source>
</evidence>
<dbReference type="EMBL" id="VSRR010001324">
    <property type="protein sequence ID" value="MPC24387.1"/>
    <property type="molecule type" value="Genomic_DNA"/>
</dbReference>